<dbReference type="CDD" id="cd10917">
    <property type="entry name" value="CE4_NodB_like_6s_7s"/>
    <property type="match status" value="1"/>
</dbReference>
<dbReference type="SUPFAM" id="SSF88713">
    <property type="entry name" value="Glycoside hydrolase/deacetylase"/>
    <property type="match status" value="3"/>
</dbReference>
<keyword evidence="2" id="KW-1133">Transmembrane helix</keyword>
<protein>
    <submittedName>
        <fullName evidence="4">Polysaccharide deacetylase family protein</fullName>
    </submittedName>
</protein>
<feature type="domain" description="NodB homology" evidence="3">
    <location>
        <begin position="820"/>
        <end position="1030"/>
    </location>
</feature>
<comment type="caution">
    <text evidence="4">The sequence shown here is derived from an EMBL/GenBank/DDBJ whole genome shotgun (WGS) entry which is preliminary data.</text>
</comment>
<feature type="transmembrane region" description="Helical" evidence="2">
    <location>
        <begin position="12"/>
        <end position="34"/>
    </location>
</feature>
<feature type="region of interest" description="Disordered" evidence="1">
    <location>
        <begin position="250"/>
        <end position="270"/>
    </location>
</feature>
<gene>
    <name evidence="4" type="ORF">FYJ52_09410</name>
</gene>
<dbReference type="GO" id="GO:0005975">
    <property type="term" value="P:carbohydrate metabolic process"/>
    <property type="evidence" value="ECO:0007669"/>
    <property type="project" value="InterPro"/>
</dbReference>
<dbReference type="InterPro" id="IPR002509">
    <property type="entry name" value="NODB_dom"/>
</dbReference>
<organism evidence="4 5">
    <name type="scientific">Pseudoramibacter porci</name>
    <dbReference type="NCBI Taxonomy" id="2606631"/>
    <lineage>
        <taxon>Bacteria</taxon>
        <taxon>Bacillati</taxon>
        <taxon>Bacillota</taxon>
        <taxon>Clostridia</taxon>
        <taxon>Eubacteriales</taxon>
        <taxon>Eubacteriaceae</taxon>
        <taxon>Pseudoramibacter</taxon>
    </lineage>
</organism>
<reference evidence="4 5" key="1">
    <citation type="submission" date="2019-08" db="EMBL/GenBank/DDBJ databases">
        <title>In-depth cultivation of the pig gut microbiome towards novel bacterial diversity and tailored functional studies.</title>
        <authorList>
            <person name="Wylensek D."/>
            <person name="Hitch T.C.A."/>
            <person name="Clavel T."/>
        </authorList>
    </citation>
    <scope>NUCLEOTIDE SEQUENCE [LARGE SCALE GENOMIC DNA]</scope>
    <source>
        <strain evidence="4 5">RF-744-FAT-4</strain>
    </source>
</reference>
<name>A0A7X2NHF3_9FIRM</name>
<dbReference type="AlphaFoldDB" id="A0A7X2NHF3"/>
<keyword evidence="2" id="KW-0812">Transmembrane</keyword>
<evidence type="ECO:0000259" key="3">
    <source>
        <dbReference type="PROSITE" id="PS51677"/>
    </source>
</evidence>
<keyword evidence="5" id="KW-1185">Reference proteome</keyword>
<dbReference type="Pfam" id="PF01522">
    <property type="entry name" value="Polysacc_deac_1"/>
    <property type="match status" value="1"/>
</dbReference>
<dbReference type="Proteomes" id="UP000461754">
    <property type="component" value="Unassembled WGS sequence"/>
</dbReference>
<keyword evidence="2" id="KW-0472">Membrane</keyword>
<dbReference type="GO" id="GO:0016810">
    <property type="term" value="F:hydrolase activity, acting on carbon-nitrogen (but not peptide) bonds"/>
    <property type="evidence" value="ECO:0007669"/>
    <property type="project" value="InterPro"/>
</dbReference>
<dbReference type="PANTHER" id="PTHR10587">
    <property type="entry name" value="GLYCOSYL TRANSFERASE-RELATED"/>
    <property type="match status" value="1"/>
</dbReference>
<evidence type="ECO:0000256" key="1">
    <source>
        <dbReference type="SAM" id="MobiDB-lite"/>
    </source>
</evidence>
<dbReference type="InterPro" id="IPR050248">
    <property type="entry name" value="Polysacc_deacetylase_ArnD"/>
</dbReference>
<accession>A0A7X2NHF3</accession>
<dbReference type="PROSITE" id="PS51677">
    <property type="entry name" value="NODB"/>
    <property type="match status" value="1"/>
</dbReference>
<evidence type="ECO:0000313" key="4">
    <source>
        <dbReference type="EMBL" id="MSS20610.1"/>
    </source>
</evidence>
<dbReference type="PANTHER" id="PTHR10587:SF137">
    <property type="entry name" value="4-DEOXY-4-FORMAMIDO-L-ARABINOSE-PHOSPHOUNDECAPRENOL DEFORMYLASE ARND-RELATED"/>
    <property type="match status" value="1"/>
</dbReference>
<dbReference type="RefSeq" id="WP_154576973.1">
    <property type="nucleotide sequence ID" value="NZ_VUMO01000017.1"/>
</dbReference>
<dbReference type="InterPro" id="IPR011330">
    <property type="entry name" value="Glyco_hydro/deAcase_b/a-brl"/>
</dbReference>
<proteinExistence type="predicted"/>
<evidence type="ECO:0000313" key="5">
    <source>
        <dbReference type="Proteomes" id="UP000461754"/>
    </source>
</evidence>
<dbReference type="Gene3D" id="3.20.20.370">
    <property type="entry name" value="Glycoside hydrolase/deacetylase"/>
    <property type="match status" value="3"/>
</dbReference>
<dbReference type="EMBL" id="VUMO01000017">
    <property type="protein sequence ID" value="MSS20610.1"/>
    <property type="molecule type" value="Genomic_DNA"/>
</dbReference>
<sequence>MKRRIKASKLKGTGMAVFIAVAITALVLIFISVYRVVKIYQISRYTDVKVDGTVKTRSSKTSNRLVEIYQKSAPVDVVTGDANASPRSVSLVFSGLSSDETMNAKILKMVKARHINAAFAVPAIQARGNSGFIKKIKKSGCTVISGGLNEEEQNAKAVKTLCSHLYKSHEILGGETGGKVQTLYVPGMKGDIVTLKAAAAGGYNQMVLPADEDIVTRSTFKNKSEAAAYVQQLTGQRIVIISLDSKAEPVNQEPTVESAKPAIDKQSDLDDKKSKVEKTVTLDQTVKWVLDALNDQKVEMDPLDKVKVQHAADYIGANLKDDADQAVVYRSALTNEKRVALCVRGLSSRAQYDRLAKLLKRYKAGCAFFVTSATNRQLKKQIHADGYALENAGETGMASRDVQKMYQEVVGGAQSLQKMGANPKAYLVYDPQCLPQIRAACFAVGQIPVEPQNPKNMTKGAFYLYDAQDAADIKALLKQARRGGYQVESVGALIDASGTVPELTKAELNKRRRANAGKRAVYHTEVPTTERALAFTFNNLGNTAVNLDVANRLKSHGAKGTFFVTFDEMRTEGDTLEQLMAMGNEIGLDFQSNSTYTEDYDGMARYLHDCLTYMKWRYNKKPKVIMLSADYAKNKGMLEAVHAYHMKAVGASRSMITSGTAKTTDADLPKIFDQLKAVRFTRGGLEYFNLDYYQNDKDKRDGEKTVTGDMVDKAIGQYVDAIAFVSPTTNQIEDGSRYKIKTVSELFDLKKVYKLSPKKQHAVTLHKDVLGKMNSSKKQFAYMKDHYVGSNFVVNDKKLPGFTNREIKQLDKVGRLTDDKVLFLTFDDWGTDQSINKILYVLKKHHVKATFFVLTQHVDENPNLLRAIAADGHEIACHSNTHVPLSDANRDYSRYDSLTGKEQQAMRKDLVTSYNKLNRYVGDVKVGGRKALSLNFRPPTLAVSKAGLYQVFDVGFRYAVSGNVSTNDYKRTDLNTYLNVMQNGSPSDEDDFKVTNGSVIVMHMTENAKYTAQMLDEMIPKWQSEGYRFERVDQAVDEFTPRRERERN</sequence>
<evidence type="ECO:0000256" key="2">
    <source>
        <dbReference type="SAM" id="Phobius"/>
    </source>
</evidence>